<keyword evidence="5" id="KW-1185">Reference proteome</keyword>
<reference evidence="4 5" key="1">
    <citation type="submission" date="2022-05" db="EMBL/GenBank/DDBJ databases">
        <authorList>
            <consortium name="Genoscope - CEA"/>
            <person name="William W."/>
        </authorList>
    </citation>
    <scope>NUCLEOTIDE SEQUENCE [LARGE SCALE GENOMIC DNA]</scope>
</reference>
<comment type="cofactor">
    <cofactor evidence="1">
        <name>pyridoxal 5'-phosphate</name>
        <dbReference type="ChEBI" id="CHEBI:597326"/>
    </cofactor>
</comment>
<evidence type="ECO:0000256" key="3">
    <source>
        <dbReference type="ARBA" id="ARBA00023239"/>
    </source>
</evidence>
<dbReference type="PANTHER" id="PTHR42735:SF4">
    <property type="entry name" value="PYRIDOXAL PHOSPHATE-DEPENDENT DECARBOXYLASE FAMILY PROTEIN"/>
    <property type="match status" value="1"/>
</dbReference>
<evidence type="ECO:0000256" key="2">
    <source>
        <dbReference type="ARBA" id="ARBA00022898"/>
    </source>
</evidence>
<dbReference type="EMBL" id="CALNXK010000044">
    <property type="protein sequence ID" value="CAH3127659.1"/>
    <property type="molecule type" value="Genomic_DNA"/>
</dbReference>
<sequence>MTTAYEIEAGSDLCEMIGLDRDQSMGHLVAGGSIANIEAIWVARNLKYYPLGLQEALLKDEKLRGAREYEINLPQKGCNIPLVNATQWELLNLDTDTIIKMPFDVAEKAGLSQEEFRKIMGKYLYECIGTQEFCRRHMLTNSPCIVVGSTYHVSFLKGVTIAGLGKENLVTVPVDKNARLDANVLELTLKEKMKNHIPVISVISIMGTTEESAVDPLDEILSIREKLSKEGLNFSIHADAAWGAYFACMLRDPTDDTAMKNVKDEAFVPELSLNAHVKKQLQDLKHCDTITCDPHKSGFCPYPAGAICYRDKNLNNFLNLSSGVLYYHGDSNLGDVGVEGSKPGAAASGVLLANKVIGLHKNGYGRVLAECMFTSKILYCYWVCLAEDDDDFVIETTKPLPFGVTKAFIRDNILGKSNEELAKDETLMTFLQEIGPDTLIPCFSVNIRSNKDVSITNNIIQAIFNDLCHMSTGESEQRMPLIVTTSTMQDHRHSSTLEDFKERLGLDTTNKDGVKYVITTCLDPWSTSMEFMDDMAAIMRNAILSAIGTVTDPPDYHSFVSVDKVNTVDKELYVCYAGNFNQVQAQRRYFVVAKFSFTSDDDMATFKQKSESGSSPIVLRSSLQQDKKSLHDLLFNDSEETSESEKFDFYVGLPAATSEPFMTADMKIVDVPRYDHFDKADDEYPENATYILYGDTTNAYLFHAPTKCPDYLQIVCLKEVPTGLGDIQEKEVILKQGVDAEILGVPGATTEQGGKIVDPLIDPEADPQKTYDIHFVGIQGQEVTTAVAIKRKIWFDGEVLNESAATP</sequence>
<protein>
    <submittedName>
        <fullName evidence="4">Uncharacterized protein</fullName>
    </submittedName>
</protein>
<dbReference type="InterPro" id="IPR002129">
    <property type="entry name" value="PyrdxlP-dep_de-COase"/>
</dbReference>
<gene>
    <name evidence="4" type="ORF">PLOB_00033141</name>
</gene>
<dbReference type="Proteomes" id="UP001159405">
    <property type="component" value="Unassembled WGS sequence"/>
</dbReference>
<dbReference type="PANTHER" id="PTHR42735">
    <property type="match status" value="1"/>
</dbReference>
<keyword evidence="2" id="KW-0663">Pyridoxal phosphate</keyword>
<proteinExistence type="predicted"/>
<name>A0ABN8NZ18_9CNID</name>
<dbReference type="Pfam" id="PF00282">
    <property type="entry name" value="Pyridoxal_deC"/>
    <property type="match status" value="1"/>
</dbReference>
<evidence type="ECO:0000313" key="5">
    <source>
        <dbReference type="Proteomes" id="UP001159405"/>
    </source>
</evidence>
<keyword evidence="3" id="KW-0456">Lyase</keyword>
<evidence type="ECO:0000256" key="1">
    <source>
        <dbReference type="ARBA" id="ARBA00001933"/>
    </source>
</evidence>
<dbReference type="InterPro" id="IPR050477">
    <property type="entry name" value="GrpII_AminoAcid_Decarb"/>
</dbReference>
<evidence type="ECO:0000313" key="4">
    <source>
        <dbReference type="EMBL" id="CAH3127659.1"/>
    </source>
</evidence>
<accession>A0ABN8NZ18</accession>
<comment type="caution">
    <text evidence="4">The sequence shown here is derived from an EMBL/GenBank/DDBJ whole genome shotgun (WGS) entry which is preliminary data.</text>
</comment>
<dbReference type="Gene3D" id="3.40.640.10">
    <property type="entry name" value="Type I PLP-dependent aspartate aminotransferase-like (Major domain)"/>
    <property type="match status" value="1"/>
</dbReference>
<dbReference type="InterPro" id="IPR015421">
    <property type="entry name" value="PyrdxlP-dep_Trfase_major"/>
</dbReference>
<organism evidence="4 5">
    <name type="scientific">Porites lobata</name>
    <dbReference type="NCBI Taxonomy" id="104759"/>
    <lineage>
        <taxon>Eukaryota</taxon>
        <taxon>Metazoa</taxon>
        <taxon>Cnidaria</taxon>
        <taxon>Anthozoa</taxon>
        <taxon>Hexacorallia</taxon>
        <taxon>Scleractinia</taxon>
        <taxon>Fungiina</taxon>
        <taxon>Poritidae</taxon>
        <taxon>Porites</taxon>
    </lineage>
</organism>
<dbReference type="InterPro" id="IPR015424">
    <property type="entry name" value="PyrdxlP-dep_Trfase"/>
</dbReference>
<dbReference type="SUPFAM" id="SSF53383">
    <property type="entry name" value="PLP-dependent transferases"/>
    <property type="match status" value="1"/>
</dbReference>